<evidence type="ECO:0000256" key="5">
    <source>
        <dbReference type="ARBA" id="ARBA00022801"/>
    </source>
</evidence>
<reference evidence="8" key="1">
    <citation type="submission" date="2021-03" db="EMBL/GenBank/DDBJ databases">
        <title>Draft genome sequence of rust myrtle Austropuccinia psidii MF-1, a brazilian biotype.</title>
        <authorList>
            <person name="Quecine M.C."/>
            <person name="Pachon D.M.R."/>
            <person name="Bonatelli M.L."/>
            <person name="Correr F.H."/>
            <person name="Franceschini L.M."/>
            <person name="Leite T.F."/>
            <person name="Margarido G.R.A."/>
            <person name="Almeida C.A."/>
            <person name="Ferrarezi J.A."/>
            <person name="Labate C.A."/>
        </authorList>
    </citation>
    <scope>NUCLEOTIDE SEQUENCE</scope>
    <source>
        <strain evidence="8">MF-1</strain>
    </source>
</reference>
<organism evidence="8 9">
    <name type="scientific">Austropuccinia psidii MF-1</name>
    <dbReference type="NCBI Taxonomy" id="1389203"/>
    <lineage>
        <taxon>Eukaryota</taxon>
        <taxon>Fungi</taxon>
        <taxon>Dikarya</taxon>
        <taxon>Basidiomycota</taxon>
        <taxon>Pucciniomycotina</taxon>
        <taxon>Pucciniomycetes</taxon>
        <taxon>Pucciniales</taxon>
        <taxon>Sphaerophragmiaceae</taxon>
        <taxon>Austropuccinia</taxon>
    </lineage>
</organism>
<evidence type="ECO:0000256" key="2">
    <source>
        <dbReference type="ARBA" id="ARBA00022695"/>
    </source>
</evidence>
<name>A0A9Q3F3Z5_9BASI</name>
<sequence>MDCLFLIWALGKPHYYLYGSVFRVITYLDAVKSLLNKKNPNRRMLRWQISIQEYRGNITIVHKAGNIHNIADGLSRWALPKTPDNPAYVATSAELQILIEGISITDVETEFF</sequence>
<dbReference type="GO" id="GO:0016787">
    <property type="term" value="F:hydrolase activity"/>
    <property type="evidence" value="ECO:0007669"/>
    <property type="project" value="UniProtKB-KW"/>
</dbReference>
<keyword evidence="6" id="KW-0695">RNA-directed DNA polymerase</keyword>
<keyword evidence="2" id="KW-0548">Nucleotidyltransferase</keyword>
<dbReference type="EMBL" id="AVOT02037623">
    <property type="protein sequence ID" value="MBW0532334.1"/>
    <property type="molecule type" value="Genomic_DNA"/>
</dbReference>
<comment type="caution">
    <text evidence="8">The sequence shown here is derived from an EMBL/GenBank/DDBJ whole genome shotgun (WGS) entry which is preliminary data.</text>
</comment>
<dbReference type="InterPro" id="IPR041373">
    <property type="entry name" value="RT_RNaseH"/>
</dbReference>
<feature type="domain" description="Reverse transcriptase RNase H-like" evidence="7">
    <location>
        <begin position="3"/>
        <end position="54"/>
    </location>
</feature>
<accession>A0A9Q3F3Z5</accession>
<evidence type="ECO:0000313" key="9">
    <source>
        <dbReference type="Proteomes" id="UP000765509"/>
    </source>
</evidence>
<evidence type="ECO:0000256" key="1">
    <source>
        <dbReference type="ARBA" id="ARBA00022679"/>
    </source>
</evidence>
<evidence type="ECO:0000256" key="3">
    <source>
        <dbReference type="ARBA" id="ARBA00022722"/>
    </source>
</evidence>
<protein>
    <recommendedName>
        <fullName evidence="7">Reverse transcriptase RNase H-like domain-containing protein</fullName>
    </recommendedName>
</protein>
<keyword evidence="9" id="KW-1185">Reference proteome</keyword>
<dbReference type="Proteomes" id="UP000765509">
    <property type="component" value="Unassembled WGS sequence"/>
</dbReference>
<keyword evidence="5" id="KW-0378">Hydrolase</keyword>
<proteinExistence type="predicted"/>
<dbReference type="GO" id="GO:0003964">
    <property type="term" value="F:RNA-directed DNA polymerase activity"/>
    <property type="evidence" value="ECO:0007669"/>
    <property type="project" value="UniProtKB-KW"/>
</dbReference>
<keyword evidence="3" id="KW-0540">Nuclease</keyword>
<dbReference type="OrthoDB" id="6772096at2759"/>
<evidence type="ECO:0000259" key="7">
    <source>
        <dbReference type="Pfam" id="PF17917"/>
    </source>
</evidence>
<evidence type="ECO:0000256" key="6">
    <source>
        <dbReference type="ARBA" id="ARBA00022918"/>
    </source>
</evidence>
<dbReference type="Pfam" id="PF17917">
    <property type="entry name" value="RT_RNaseH"/>
    <property type="match status" value="1"/>
</dbReference>
<dbReference type="GO" id="GO:0004519">
    <property type="term" value="F:endonuclease activity"/>
    <property type="evidence" value="ECO:0007669"/>
    <property type="project" value="UniProtKB-KW"/>
</dbReference>
<dbReference type="AlphaFoldDB" id="A0A9Q3F3Z5"/>
<gene>
    <name evidence="8" type="ORF">O181_072049</name>
</gene>
<evidence type="ECO:0000313" key="8">
    <source>
        <dbReference type="EMBL" id="MBW0532334.1"/>
    </source>
</evidence>
<evidence type="ECO:0000256" key="4">
    <source>
        <dbReference type="ARBA" id="ARBA00022759"/>
    </source>
</evidence>
<keyword evidence="1" id="KW-0808">Transferase</keyword>
<keyword evidence="4" id="KW-0255">Endonuclease</keyword>